<dbReference type="Proteomes" id="UP000219338">
    <property type="component" value="Unassembled WGS sequence"/>
</dbReference>
<organism evidence="11 12">
    <name type="scientific">Armillaria ostoyae</name>
    <name type="common">Armillaria root rot fungus</name>
    <dbReference type="NCBI Taxonomy" id="47428"/>
    <lineage>
        <taxon>Eukaryota</taxon>
        <taxon>Fungi</taxon>
        <taxon>Dikarya</taxon>
        <taxon>Basidiomycota</taxon>
        <taxon>Agaricomycotina</taxon>
        <taxon>Agaricomycetes</taxon>
        <taxon>Agaricomycetidae</taxon>
        <taxon>Agaricales</taxon>
        <taxon>Marasmiineae</taxon>
        <taxon>Physalacriaceae</taxon>
        <taxon>Armillaria</taxon>
    </lineage>
</organism>
<keyword evidence="4 9" id="KW-0812">Transmembrane</keyword>
<dbReference type="PANTHER" id="PTHR48022:SF2">
    <property type="entry name" value="PLASTIDIC GLUCOSE TRANSPORTER 4"/>
    <property type="match status" value="1"/>
</dbReference>
<keyword evidence="11" id="KW-0762">Sugar transport</keyword>
<feature type="transmembrane region" description="Helical" evidence="9">
    <location>
        <begin position="280"/>
        <end position="301"/>
    </location>
</feature>
<proteinExistence type="inferred from homology"/>
<keyword evidence="12" id="KW-1185">Reference proteome</keyword>
<protein>
    <submittedName>
        <fullName evidence="11">Related to sugar transporter</fullName>
    </submittedName>
</protein>
<dbReference type="SUPFAM" id="SSF103473">
    <property type="entry name" value="MFS general substrate transporter"/>
    <property type="match status" value="1"/>
</dbReference>
<comment type="catalytic activity">
    <reaction evidence="7">
        <text>myo-inositol(out) + H(+)(out) = myo-inositol(in) + H(+)(in)</text>
        <dbReference type="Rhea" id="RHEA:60364"/>
        <dbReference type="ChEBI" id="CHEBI:15378"/>
        <dbReference type="ChEBI" id="CHEBI:17268"/>
    </reaction>
</comment>
<evidence type="ECO:0000313" key="12">
    <source>
        <dbReference type="Proteomes" id="UP000219338"/>
    </source>
</evidence>
<dbReference type="AlphaFoldDB" id="A0A284R7B6"/>
<dbReference type="EMBL" id="FUEG01000005">
    <property type="protein sequence ID" value="SJL04621.1"/>
    <property type="molecule type" value="Genomic_DNA"/>
</dbReference>
<feature type="transmembrane region" description="Helical" evidence="9">
    <location>
        <begin position="200"/>
        <end position="217"/>
    </location>
</feature>
<dbReference type="InterPro" id="IPR020846">
    <property type="entry name" value="MFS_dom"/>
</dbReference>
<dbReference type="OMA" id="ESHSAQW"/>
<evidence type="ECO:0000256" key="8">
    <source>
        <dbReference type="RuleBase" id="RU003346"/>
    </source>
</evidence>
<accession>A0A284R7B6</accession>
<dbReference type="PANTHER" id="PTHR48022">
    <property type="entry name" value="PLASTIDIC GLUCOSE TRANSPORTER 4"/>
    <property type="match status" value="1"/>
</dbReference>
<feature type="domain" description="Major facilitator superfamily (MFS) profile" evidence="10">
    <location>
        <begin position="38"/>
        <end position="467"/>
    </location>
</feature>
<dbReference type="InterPro" id="IPR005828">
    <property type="entry name" value="MFS_sugar_transport-like"/>
</dbReference>
<evidence type="ECO:0000256" key="9">
    <source>
        <dbReference type="SAM" id="Phobius"/>
    </source>
</evidence>
<feature type="transmembrane region" description="Helical" evidence="9">
    <location>
        <begin position="313"/>
        <end position="334"/>
    </location>
</feature>
<evidence type="ECO:0000256" key="7">
    <source>
        <dbReference type="ARBA" id="ARBA00049119"/>
    </source>
</evidence>
<evidence type="ECO:0000256" key="3">
    <source>
        <dbReference type="ARBA" id="ARBA00022448"/>
    </source>
</evidence>
<feature type="transmembrane region" description="Helical" evidence="9">
    <location>
        <begin position="71"/>
        <end position="95"/>
    </location>
</feature>
<feature type="transmembrane region" description="Helical" evidence="9">
    <location>
        <begin position="346"/>
        <end position="365"/>
    </location>
</feature>
<keyword evidence="5 9" id="KW-1133">Transmembrane helix</keyword>
<sequence>MDVQPPTSRYLAALLNTRGRSLSQLLELRARVPTYVWCSLFTALGGFLWGYDTGSIGPITVMPQFEAQFGALSPAAQGLLVSSILIAASITSVVAGPLSDRISRIRTISVGGAVYAAGCAIACSAQHRPQLFIGRCITGVGEGLFISSITVYVTEISPPASRGRLSTCVQLFNTCGVMTGYFTCYGSVKVPGSFSWRFPLALQAVVAVIVAVGTPFFPHSPRWLRIANRHRDVEETKRRLGIAGASAEDYSVDTVIPNVRGHFGQDLKNLWGKDIRMRTLFCVFIMAIQQLSGIDAVLYYAPTLFSQAGLSSTTSSFLASGVSGILMVVITFFCQWFQDKWPRRTQMIGGSAVCGFAMLIIGSIYLSHANNTEHGRTAIICFIYIFIAGFISSWAIVCRIVCNEVQPTQTRAAASSLGQCANWVVNCVVAFSTPLFLNRSTWGPYFLFGGCSLLNAAVCFAFQPETKGLTLEAIDGGFEDTPFQSAMRRRIGNLRNRGNNTTRDGDESTSTAIELVEVSTK</sequence>
<dbReference type="InterPro" id="IPR050360">
    <property type="entry name" value="MFS_Sugar_Transporters"/>
</dbReference>
<dbReference type="NCBIfam" id="TIGR00879">
    <property type="entry name" value="SP"/>
    <property type="match status" value="1"/>
</dbReference>
<dbReference type="STRING" id="47428.A0A284R7B6"/>
<dbReference type="OrthoDB" id="5399138at2759"/>
<dbReference type="Pfam" id="PF00083">
    <property type="entry name" value="Sugar_tr"/>
    <property type="match status" value="1"/>
</dbReference>
<dbReference type="InterPro" id="IPR003663">
    <property type="entry name" value="Sugar/inositol_transpt"/>
</dbReference>
<gene>
    <name evidence="11" type="ORF">ARMOST_07989</name>
</gene>
<keyword evidence="3 8" id="KW-0813">Transport</keyword>
<evidence type="ECO:0000313" key="11">
    <source>
        <dbReference type="EMBL" id="SJL04621.1"/>
    </source>
</evidence>
<feature type="transmembrane region" description="Helical" evidence="9">
    <location>
        <begin position="377"/>
        <end position="402"/>
    </location>
</feature>
<dbReference type="PROSITE" id="PS00217">
    <property type="entry name" value="SUGAR_TRANSPORT_2"/>
    <property type="match status" value="1"/>
</dbReference>
<dbReference type="PROSITE" id="PS50850">
    <property type="entry name" value="MFS"/>
    <property type="match status" value="1"/>
</dbReference>
<dbReference type="InterPro" id="IPR005829">
    <property type="entry name" value="Sugar_transporter_CS"/>
</dbReference>
<dbReference type="Gene3D" id="1.20.1250.20">
    <property type="entry name" value="MFS general substrate transporter like domains"/>
    <property type="match status" value="2"/>
</dbReference>
<dbReference type="GO" id="GO:0016020">
    <property type="term" value="C:membrane"/>
    <property type="evidence" value="ECO:0007669"/>
    <property type="project" value="UniProtKB-SubCell"/>
</dbReference>
<evidence type="ECO:0000256" key="2">
    <source>
        <dbReference type="ARBA" id="ARBA00010992"/>
    </source>
</evidence>
<name>A0A284R7B6_ARMOS</name>
<dbReference type="PRINTS" id="PR00171">
    <property type="entry name" value="SUGRTRNSPORT"/>
</dbReference>
<feature type="transmembrane region" description="Helical" evidence="9">
    <location>
        <begin position="32"/>
        <end position="51"/>
    </location>
</feature>
<evidence type="ECO:0000256" key="4">
    <source>
        <dbReference type="ARBA" id="ARBA00022692"/>
    </source>
</evidence>
<dbReference type="FunFam" id="1.20.1250.20:FF:000134">
    <property type="entry name" value="MFS sugar transporter protein"/>
    <property type="match status" value="1"/>
</dbReference>
<evidence type="ECO:0000256" key="5">
    <source>
        <dbReference type="ARBA" id="ARBA00022989"/>
    </source>
</evidence>
<evidence type="ECO:0000256" key="6">
    <source>
        <dbReference type="ARBA" id="ARBA00023136"/>
    </source>
</evidence>
<comment type="similarity">
    <text evidence="2 8">Belongs to the major facilitator superfamily. Sugar transporter (TC 2.A.1.1) family.</text>
</comment>
<keyword evidence="6 9" id="KW-0472">Membrane</keyword>
<comment type="subcellular location">
    <subcellularLocation>
        <location evidence="1">Membrane</location>
        <topology evidence="1">Multi-pass membrane protein</topology>
    </subcellularLocation>
</comment>
<evidence type="ECO:0000259" key="10">
    <source>
        <dbReference type="PROSITE" id="PS50850"/>
    </source>
</evidence>
<evidence type="ECO:0000256" key="1">
    <source>
        <dbReference type="ARBA" id="ARBA00004141"/>
    </source>
</evidence>
<reference evidence="12" key="1">
    <citation type="journal article" date="2017" name="Nat. Ecol. Evol.">
        <title>Genome expansion and lineage-specific genetic innovations in the forest pathogenic fungi Armillaria.</title>
        <authorList>
            <person name="Sipos G."/>
            <person name="Prasanna A.N."/>
            <person name="Walter M.C."/>
            <person name="O'Connor E."/>
            <person name="Balint B."/>
            <person name="Krizsan K."/>
            <person name="Kiss B."/>
            <person name="Hess J."/>
            <person name="Varga T."/>
            <person name="Slot J."/>
            <person name="Riley R."/>
            <person name="Boka B."/>
            <person name="Rigling D."/>
            <person name="Barry K."/>
            <person name="Lee J."/>
            <person name="Mihaltcheva S."/>
            <person name="LaButti K."/>
            <person name="Lipzen A."/>
            <person name="Waldron R."/>
            <person name="Moloney N.M."/>
            <person name="Sperisen C."/>
            <person name="Kredics L."/>
            <person name="Vagvoelgyi C."/>
            <person name="Patrignani A."/>
            <person name="Fitzpatrick D."/>
            <person name="Nagy I."/>
            <person name="Doyle S."/>
            <person name="Anderson J.B."/>
            <person name="Grigoriev I.V."/>
            <person name="Gueldener U."/>
            <person name="Muensterkoetter M."/>
            <person name="Nagy L.G."/>
        </authorList>
    </citation>
    <scope>NUCLEOTIDE SEQUENCE [LARGE SCALE GENOMIC DNA]</scope>
    <source>
        <strain evidence="12">C18/9</strain>
    </source>
</reference>
<dbReference type="InterPro" id="IPR036259">
    <property type="entry name" value="MFS_trans_sf"/>
</dbReference>
<dbReference type="GO" id="GO:0005351">
    <property type="term" value="F:carbohydrate:proton symporter activity"/>
    <property type="evidence" value="ECO:0007669"/>
    <property type="project" value="TreeGrafter"/>
</dbReference>
<feature type="transmembrane region" description="Helical" evidence="9">
    <location>
        <begin position="132"/>
        <end position="153"/>
    </location>
</feature>